<dbReference type="PANTHER" id="PTHR32125">
    <property type="entry name" value="2-C-METHYL-D-ERYTHRITOL 4-PHOSPHATE CYTIDYLYLTRANSFERASE, CHLOROPLASTIC"/>
    <property type="match status" value="1"/>
</dbReference>
<keyword evidence="1" id="KW-0808">Transferase</keyword>
<evidence type="ECO:0000313" key="4">
    <source>
        <dbReference type="Proteomes" id="UP001304813"/>
    </source>
</evidence>
<dbReference type="CDD" id="cd05233">
    <property type="entry name" value="SDR_c"/>
    <property type="match status" value="1"/>
</dbReference>
<organism evidence="3 4">
    <name type="scientific">Yersinia phage vB_Yru_GN1</name>
    <dbReference type="NCBI Taxonomy" id="3074381"/>
    <lineage>
        <taxon>Viruses</taxon>
        <taxon>Duplodnaviria</taxon>
        <taxon>Heunggongvirae</taxon>
        <taxon>Uroviricota</taxon>
        <taxon>Caudoviricetes</taxon>
        <taxon>Caudoviricetes incertae sedis</taxon>
        <taxon>Sepahanvirus</taxon>
        <taxon>Sepahanvirus vB-Yru-GN1</taxon>
    </lineage>
</organism>
<dbReference type="SUPFAM" id="SSF53448">
    <property type="entry name" value="Nucleotide-diphospho-sugar transferases"/>
    <property type="match status" value="1"/>
</dbReference>
<proteinExistence type="predicted"/>
<dbReference type="InterPro" id="IPR036291">
    <property type="entry name" value="NAD(P)-bd_dom_sf"/>
</dbReference>
<evidence type="ECO:0000313" key="3">
    <source>
        <dbReference type="EMBL" id="BES79956.1"/>
    </source>
</evidence>
<sequence>MEKVMNYAVILASGEGKRFGSRKQYSLLDGEELYLTVLNKVLESSVGVIALVINPDQIDIVREKVAKLVAEGTKHSGKGIIVVPGGAERVDSVNQGLLAIVDTYLGGSSNIQSGDKLIVVESARPRVTVSQIEELLASTNLEFPSVTYGIPIDNAILNKDTGDYVTREPLSSIQTPQAFILKTIDEAFRSYYSTPEIQYYAYEDCQVVMKELNIIPKVIPGSYNLLKITHLNDMESMKNLRKSKTVLVTGGTGSLGAGLVDYFEANNYVVLAPTRKDVDFSLPLDEFARDMMSYLEANGNPVIDILINNAGIMVMEDFASKEFFTNYHNMMNINLNNPLALTHMILDRNDKAVIINIASTSGELGRPKFMGYGISKGGMIIMTESLVAEGYTAFCINPGRLKSKLRSNYFGEEDIRNLLEPHHVVRVVENIINNHYPNGTTLSVRVDDGVFKVKDVTRG</sequence>
<dbReference type="InterPro" id="IPR034683">
    <property type="entry name" value="IspD/TarI"/>
</dbReference>
<dbReference type="Pfam" id="PF01128">
    <property type="entry name" value="IspD"/>
    <property type="match status" value="1"/>
</dbReference>
<protein>
    <submittedName>
        <fullName evidence="3">2-C-methyl-D-erythritol 4-phosphate cytidylyltransferase</fullName>
    </submittedName>
</protein>
<keyword evidence="2 3" id="KW-0548">Nucleotidyltransferase</keyword>
<dbReference type="PRINTS" id="PR00080">
    <property type="entry name" value="SDRFAMILY"/>
</dbReference>
<dbReference type="PRINTS" id="PR00081">
    <property type="entry name" value="GDHRDH"/>
</dbReference>
<evidence type="ECO:0000256" key="2">
    <source>
        <dbReference type="ARBA" id="ARBA00022695"/>
    </source>
</evidence>
<evidence type="ECO:0000256" key="1">
    <source>
        <dbReference type="ARBA" id="ARBA00022679"/>
    </source>
</evidence>
<name>A0AA86IZ14_9CAUD</name>
<dbReference type="PANTHER" id="PTHR32125:SF4">
    <property type="entry name" value="2-C-METHYL-D-ERYTHRITOL 4-PHOSPHATE CYTIDYLYLTRANSFERASE, CHLOROPLASTIC"/>
    <property type="match status" value="1"/>
</dbReference>
<dbReference type="SUPFAM" id="SSF51735">
    <property type="entry name" value="NAD(P)-binding Rossmann-fold domains"/>
    <property type="match status" value="1"/>
</dbReference>
<dbReference type="Proteomes" id="UP001304813">
    <property type="component" value="Segment"/>
</dbReference>
<dbReference type="Pfam" id="PF00106">
    <property type="entry name" value="adh_short"/>
    <property type="match status" value="1"/>
</dbReference>
<dbReference type="Gene3D" id="3.40.50.720">
    <property type="entry name" value="NAD(P)-binding Rossmann-like Domain"/>
    <property type="match status" value="1"/>
</dbReference>
<dbReference type="GO" id="GO:0050518">
    <property type="term" value="F:2-C-methyl-D-erythritol 4-phosphate cytidylyltransferase activity"/>
    <property type="evidence" value="ECO:0007669"/>
    <property type="project" value="TreeGrafter"/>
</dbReference>
<dbReference type="EMBL" id="LC779065">
    <property type="protein sequence ID" value="BES79956.1"/>
    <property type="molecule type" value="Genomic_DNA"/>
</dbReference>
<accession>A0AA86IZ14</accession>
<dbReference type="Gene3D" id="3.90.550.10">
    <property type="entry name" value="Spore Coat Polysaccharide Biosynthesis Protein SpsA, Chain A"/>
    <property type="match status" value="1"/>
</dbReference>
<reference evidence="3 4" key="1">
    <citation type="submission" date="2023-09" db="EMBL/GenBank/DDBJ databases">
        <title>Analysis of phage genome (vB_Yru_GN1) of the bacterium (Yersinia ruckeri).</title>
        <authorList>
            <person name="Ganjoor M.S."/>
            <person name="Bouzari M."/>
            <person name="Soleimani-Delfan A."/>
        </authorList>
    </citation>
    <scope>NUCLEOTIDE SEQUENCE [LARGE SCALE GENOMIC DNA]</scope>
    <source>
        <strain evidence="4">vB_Yru_GN1</strain>
    </source>
</reference>
<dbReference type="InterPro" id="IPR002347">
    <property type="entry name" value="SDR_fam"/>
</dbReference>
<keyword evidence="4" id="KW-1185">Reference proteome</keyword>
<dbReference type="InterPro" id="IPR029044">
    <property type="entry name" value="Nucleotide-diphossugar_trans"/>
</dbReference>
<dbReference type="InterPro" id="IPR050088">
    <property type="entry name" value="IspD/TarI_cytidylyltransf_bact"/>
</dbReference>